<dbReference type="InterPro" id="IPR022764">
    <property type="entry name" value="Peptidase_S54_rhomboid_dom"/>
</dbReference>
<keyword evidence="7" id="KW-0645">Protease</keyword>
<dbReference type="GO" id="GO:0008233">
    <property type="term" value="F:peptidase activity"/>
    <property type="evidence" value="ECO:0007669"/>
    <property type="project" value="UniProtKB-KW"/>
</dbReference>
<feature type="transmembrane region" description="Helical" evidence="5">
    <location>
        <begin position="210"/>
        <end position="229"/>
    </location>
</feature>
<dbReference type="InterPro" id="IPR035952">
    <property type="entry name" value="Rhomboid-like_sf"/>
</dbReference>
<comment type="caution">
    <text evidence="7">The sequence shown here is derived from an EMBL/GenBank/DDBJ whole genome shotgun (WGS) entry which is preliminary data.</text>
</comment>
<feature type="transmembrane region" description="Helical" evidence="5">
    <location>
        <begin position="127"/>
        <end position="147"/>
    </location>
</feature>
<dbReference type="Gene3D" id="1.20.1540.10">
    <property type="entry name" value="Rhomboid-like"/>
    <property type="match status" value="1"/>
</dbReference>
<accession>A0ABT3GVR2</accession>
<gene>
    <name evidence="7" type="ORF">OKW52_04955</name>
</gene>
<dbReference type="EMBL" id="JAPDFL010000001">
    <property type="protein sequence ID" value="MCW1931627.1"/>
    <property type="molecule type" value="Genomic_DNA"/>
</dbReference>
<comment type="subcellular location">
    <subcellularLocation>
        <location evidence="1">Membrane</location>
        <topology evidence="1">Multi-pass membrane protein</topology>
    </subcellularLocation>
</comment>
<dbReference type="Pfam" id="PF01694">
    <property type="entry name" value="Rhomboid"/>
    <property type="match status" value="1"/>
</dbReference>
<protein>
    <submittedName>
        <fullName evidence="7">Rhomboid family intramembrane serine protease</fullName>
    </submittedName>
</protein>
<reference evidence="7 8" key="1">
    <citation type="submission" date="2022-10" db="EMBL/GenBank/DDBJ databases">
        <title>Pararhodobacter sp. nov., isolated from marine algae.</title>
        <authorList>
            <person name="Choi B.J."/>
            <person name="Kim J.M."/>
            <person name="Lee J.K."/>
            <person name="Choi D.G."/>
            <person name="Jeon C.O."/>
        </authorList>
    </citation>
    <scope>NUCLEOTIDE SEQUENCE [LARGE SCALE GENOMIC DNA]</scope>
    <source>
        <strain evidence="7 8">ZQ420</strain>
    </source>
</reference>
<dbReference type="SUPFAM" id="SSF144091">
    <property type="entry name" value="Rhomboid-like"/>
    <property type="match status" value="1"/>
</dbReference>
<name>A0ABT3GVR2_9RHOB</name>
<sequence>MTDQDQNDADEQLLRDLNSSPLNPLPGVVWLLVLAVLGVEAALSAAGYGLIGGPQGVGWRLSAIQRFGYSSAIQGWMLETRHFPPAHLLRYVTFPFIHGSPMHALFGVVLLAALGKMVGERFGAVRFLVLALGVPIGAAAIFGLILGDDQLGWLFGAMPMVFALVGGMTWLRWRDAGTDRDKQRRAFALIAVLMGARLAFGLVAETGPAWIAELSAFGLGFAASALVLGPGSWQRLRAKIRA</sequence>
<keyword evidence="2 5" id="KW-0812">Transmembrane</keyword>
<evidence type="ECO:0000313" key="7">
    <source>
        <dbReference type="EMBL" id="MCW1931627.1"/>
    </source>
</evidence>
<feature type="transmembrane region" description="Helical" evidence="5">
    <location>
        <begin position="28"/>
        <end position="50"/>
    </location>
</feature>
<keyword evidence="7" id="KW-0378">Hydrolase</keyword>
<dbReference type="RefSeq" id="WP_264504727.1">
    <property type="nucleotide sequence ID" value="NZ_JAPDFL010000001.1"/>
</dbReference>
<evidence type="ECO:0000313" key="8">
    <source>
        <dbReference type="Proteomes" id="UP001208938"/>
    </source>
</evidence>
<evidence type="ECO:0000259" key="6">
    <source>
        <dbReference type="Pfam" id="PF01694"/>
    </source>
</evidence>
<evidence type="ECO:0000256" key="1">
    <source>
        <dbReference type="ARBA" id="ARBA00004141"/>
    </source>
</evidence>
<feature type="transmembrane region" description="Helical" evidence="5">
    <location>
        <begin position="153"/>
        <end position="173"/>
    </location>
</feature>
<evidence type="ECO:0000256" key="4">
    <source>
        <dbReference type="ARBA" id="ARBA00023136"/>
    </source>
</evidence>
<feature type="transmembrane region" description="Helical" evidence="5">
    <location>
        <begin position="96"/>
        <end position="115"/>
    </location>
</feature>
<organism evidence="7 8">
    <name type="scientific">Pararhodobacter zhoushanensis</name>
    <dbReference type="NCBI Taxonomy" id="2479545"/>
    <lineage>
        <taxon>Bacteria</taxon>
        <taxon>Pseudomonadati</taxon>
        <taxon>Pseudomonadota</taxon>
        <taxon>Alphaproteobacteria</taxon>
        <taxon>Rhodobacterales</taxon>
        <taxon>Paracoccaceae</taxon>
        <taxon>Pararhodobacter</taxon>
    </lineage>
</organism>
<keyword evidence="3 5" id="KW-1133">Transmembrane helix</keyword>
<evidence type="ECO:0000256" key="3">
    <source>
        <dbReference type="ARBA" id="ARBA00022989"/>
    </source>
</evidence>
<keyword evidence="8" id="KW-1185">Reference proteome</keyword>
<evidence type="ECO:0000256" key="2">
    <source>
        <dbReference type="ARBA" id="ARBA00022692"/>
    </source>
</evidence>
<proteinExistence type="predicted"/>
<feature type="transmembrane region" description="Helical" evidence="5">
    <location>
        <begin position="185"/>
        <end position="204"/>
    </location>
</feature>
<evidence type="ECO:0000256" key="5">
    <source>
        <dbReference type="SAM" id="Phobius"/>
    </source>
</evidence>
<dbReference type="Proteomes" id="UP001208938">
    <property type="component" value="Unassembled WGS sequence"/>
</dbReference>
<feature type="domain" description="Peptidase S54 rhomboid" evidence="6">
    <location>
        <begin position="87"/>
        <end position="228"/>
    </location>
</feature>
<dbReference type="GO" id="GO:0006508">
    <property type="term" value="P:proteolysis"/>
    <property type="evidence" value="ECO:0007669"/>
    <property type="project" value="UniProtKB-KW"/>
</dbReference>
<keyword evidence="4 5" id="KW-0472">Membrane</keyword>